<organism evidence="3 4">
    <name type="scientific">Candidatus Fimenecus excrementigallinarum</name>
    <dbReference type="NCBI Taxonomy" id="2840816"/>
    <lineage>
        <taxon>Bacteria</taxon>
        <taxon>Bacillati</taxon>
        <taxon>Bacillota</taxon>
        <taxon>Clostridia</taxon>
        <taxon>Candidatus Fimenecus</taxon>
    </lineage>
</organism>
<feature type="transmembrane region" description="Helical" evidence="1">
    <location>
        <begin position="218"/>
        <end position="238"/>
    </location>
</feature>
<feature type="domain" description="DUF5808" evidence="2">
    <location>
        <begin position="295"/>
        <end position="321"/>
    </location>
</feature>
<feature type="transmembrane region" description="Helical" evidence="1">
    <location>
        <begin position="244"/>
        <end position="264"/>
    </location>
</feature>
<reference evidence="3" key="2">
    <citation type="journal article" date="2021" name="PeerJ">
        <title>Extensive microbial diversity within the chicken gut microbiome revealed by metagenomics and culture.</title>
        <authorList>
            <person name="Gilroy R."/>
            <person name="Ravi A."/>
            <person name="Getino M."/>
            <person name="Pursley I."/>
            <person name="Horton D.L."/>
            <person name="Alikhan N.F."/>
            <person name="Baker D."/>
            <person name="Gharbi K."/>
            <person name="Hall N."/>
            <person name="Watson M."/>
            <person name="Adriaenssens E.M."/>
            <person name="Foster-Nyarko E."/>
            <person name="Jarju S."/>
            <person name="Secka A."/>
            <person name="Antonio M."/>
            <person name="Oren A."/>
            <person name="Chaudhuri R.R."/>
            <person name="La Ragione R."/>
            <person name="Hildebrand F."/>
            <person name="Pallen M.J."/>
        </authorList>
    </citation>
    <scope>NUCLEOTIDE SEQUENCE</scope>
    <source>
        <strain evidence="3">ChiGjej1B1-19959</strain>
    </source>
</reference>
<dbReference type="EMBL" id="DVMW01000037">
    <property type="protein sequence ID" value="HIU36231.1"/>
    <property type="molecule type" value="Genomic_DNA"/>
</dbReference>
<feature type="transmembrane region" description="Helical" evidence="1">
    <location>
        <begin position="140"/>
        <end position="159"/>
    </location>
</feature>
<feature type="transmembrane region" description="Helical" evidence="1">
    <location>
        <begin position="77"/>
        <end position="101"/>
    </location>
</feature>
<proteinExistence type="predicted"/>
<evidence type="ECO:0000313" key="4">
    <source>
        <dbReference type="Proteomes" id="UP000824071"/>
    </source>
</evidence>
<sequence>MIWSFAVLFWTIALLVIVAMLCTVRRGPRVLGVAFSPDKTHDPEIKRVLRGFVVGLCAVLLVSAAAGRLLFLPQVQAYAELCLFALTACFLLLCGAVLQAARKRLLTLRAQSGWQPEASATVSVDLTVSREKQKGACSPLWAWGSLLLSFLPAVLLLVFREWRAVFPLPFAFLGPFCTGSGVVLYYALRSTPVRTKGSDTAAAVAYAQRCVRIQTQSAALFAAGISGFWLLLCASVIFSARAALPAAVALLLVFLACSAVSASVRQERLDRAAFAVRAPEPVGDGVYKWGCYYDPNDPRLFVPKPVASLGWTVNIGRPAGKAILAGLAALLVGLFGLVALMSLSDFTVTIEKDGTLCCDAPLYDLTVTRGEVASVELLSAPLPAGTRTNGYGGAAKSYGNFRFDGYGNCKLYVYNDVPLYVCLRLAGDNPAYLLVNAETEAQTQALFETLSAWQAGE</sequence>
<keyword evidence="1" id="KW-0472">Membrane</keyword>
<dbReference type="AlphaFoldDB" id="A0A9D1IGD9"/>
<name>A0A9D1IGD9_9FIRM</name>
<feature type="transmembrane region" description="Helical" evidence="1">
    <location>
        <begin position="165"/>
        <end position="188"/>
    </location>
</feature>
<keyword evidence="1" id="KW-1133">Transmembrane helix</keyword>
<evidence type="ECO:0000256" key="1">
    <source>
        <dbReference type="SAM" id="Phobius"/>
    </source>
</evidence>
<accession>A0A9D1IGD9</accession>
<reference evidence="3" key="1">
    <citation type="submission" date="2020-10" db="EMBL/GenBank/DDBJ databases">
        <authorList>
            <person name="Gilroy R."/>
        </authorList>
    </citation>
    <scope>NUCLEOTIDE SEQUENCE</scope>
    <source>
        <strain evidence="3">ChiGjej1B1-19959</strain>
    </source>
</reference>
<feature type="transmembrane region" description="Helical" evidence="1">
    <location>
        <begin position="322"/>
        <end position="343"/>
    </location>
</feature>
<dbReference type="InterPro" id="IPR043831">
    <property type="entry name" value="DUF5808"/>
</dbReference>
<feature type="transmembrane region" description="Helical" evidence="1">
    <location>
        <begin position="6"/>
        <end position="27"/>
    </location>
</feature>
<evidence type="ECO:0000259" key="2">
    <source>
        <dbReference type="Pfam" id="PF19124"/>
    </source>
</evidence>
<dbReference type="Proteomes" id="UP000824071">
    <property type="component" value="Unassembled WGS sequence"/>
</dbReference>
<dbReference type="Pfam" id="PF19124">
    <property type="entry name" value="DUF5808"/>
    <property type="match status" value="1"/>
</dbReference>
<comment type="caution">
    <text evidence="3">The sequence shown here is derived from an EMBL/GenBank/DDBJ whole genome shotgun (WGS) entry which is preliminary data.</text>
</comment>
<keyword evidence="1" id="KW-0812">Transmembrane</keyword>
<gene>
    <name evidence="3" type="ORF">IAC53_06500</name>
</gene>
<evidence type="ECO:0000313" key="3">
    <source>
        <dbReference type="EMBL" id="HIU36231.1"/>
    </source>
</evidence>
<protein>
    <recommendedName>
        <fullName evidence="2">DUF5808 domain-containing protein</fullName>
    </recommendedName>
</protein>
<feature type="transmembrane region" description="Helical" evidence="1">
    <location>
        <begin position="48"/>
        <end position="71"/>
    </location>
</feature>